<organism evidence="8 9">
    <name type="scientific">Alicyclobacillus cellulosilyticus</name>
    <dbReference type="NCBI Taxonomy" id="1003997"/>
    <lineage>
        <taxon>Bacteria</taxon>
        <taxon>Bacillati</taxon>
        <taxon>Bacillota</taxon>
        <taxon>Bacilli</taxon>
        <taxon>Bacillales</taxon>
        <taxon>Alicyclobacillaceae</taxon>
        <taxon>Alicyclobacillus</taxon>
    </lineage>
</organism>
<feature type="transmembrane region" description="Helical" evidence="6">
    <location>
        <begin position="363"/>
        <end position="389"/>
    </location>
</feature>
<dbReference type="AlphaFoldDB" id="A0A917NM93"/>
<dbReference type="Gene3D" id="1.20.1720.10">
    <property type="entry name" value="Multidrug resistance protein D"/>
    <property type="match status" value="1"/>
</dbReference>
<comment type="caution">
    <text evidence="8">The sequence shown here is derived from an EMBL/GenBank/DDBJ whole genome shotgun (WGS) entry which is preliminary data.</text>
</comment>
<keyword evidence="5 6" id="KW-0472">Membrane</keyword>
<dbReference type="RefSeq" id="WP_188882959.1">
    <property type="nucleotide sequence ID" value="NZ_BMOY01000037.1"/>
</dbReference>
<keyword evidence="4 6" id="KW-1133">Transmembrane helix</keyword>
<dbReference type="InterPro" id="IPR005829">
    <property type="entry name" value="Sugar_transporter_CS"/>
</dbReference>
<protein>
    <submittedName>
        <fullName evidence="8">MFS-type transporter YwoD</fullName>
    </submittedName>
</protein>
<proteinExistence type="predicted"/>
<keyword evidence="3 6" id="KW-0812">Transmembrane</keyword>
<evidence type="ECO:0000259" key="7">
    <source>
        <dbReference type="PROSITE" id="PS50850"/>
    </source>
</evidence>
<dbReference type="Pfam" id="PF07690">
    <property type="entry name" value="MFS_1"/>
    <property type="match status" value="1"/>
</dbReference>
<feature type="transmembrane region" description="Helical" evidence="6">
    <location>
        <begin position="20"/>
        <end position="42"/>
    </location>
</feature>
<dbReference type="SUPFAM" id="SSF103473">
    <property type="entry name" value="MFS general substrate transporter"/>
    <property type="match status" value="1"/>
</dbReference>
<feature type="transmembrane region" description="Helical" evidence="6">
    <location>
        <begin position="410"/>
        <end position="428"/>
    </location>
</feature>
<feature type="transmembrane region" description="Helical" evidence="6">
    <location>
        <begin position="237"/>
        <end position="253"/>
    </location>
</feature>
<feature type="transmembrane region" description="Helical" evidence="6">
    <location>
        <begin position="86"/>
        <end position="105"/>
    </location>
</feature>
<dbReference type="PROSITE" id="PS00216">
    <property type="entry name" value="SUGAR_TRANSPORT_1"/>
    <property type="match status" value="1"/>
</dbReference>
<evidence type="ECO:0000256" key="4">
    <source>
        <dbReference type="ARBA" id="ARBA00022989"/>
    </source>
</evidence>
<dbReference type="InterPro" id="IPR011701">
    <property type="entry name" value="MFS"/>
</dbReference>
<dbReference type="Gene3D" id="1.20.1250.20">
    <property type="entry name" value="MFS general substrate transporter like domains"/>
    <property type="match status" value="1"/>
</dbReference>
<feature type="transmembrane region" description="Helical" evidence="6">
    <location>
        <begin position="48"/>
        <end position="66"/>
    </location>
</feature>
<feature type="transmembrane region" description="Helical" evidence="6">
    <location>
        <begin position="144"/>
        <end position="168"/>
    </location>
</feature>
<dbReference type="Proteomes" id="UP000637695">
    <property type="component" value="Unassembled WGS sequence"/>
</dbReference>
<dbReference type="InterPro" id="IPR036259">
    <property type="entry name" value="MFS_trans_sf"/>
</dbReference>
<dbReference type="InterPro" id="IPR020846">
    <property type="entry name" value="MFS_dom"/>
</dbReference>
<feature type="transmembrane region" description="Helical" evidence="6">
    <location>
        <begin position="174"/>
        <end position="193"/>
    </location>
</feature>
<name>A0A917NM93_9BACL</name>
<dbReference type="EMBL" id="BMOY01000037">
    <property type="protein sequence ID" value="GGJ11428.1"/>
    <property type="molecule type" value="Genomic_DNA"/>
</dbReference>
<reference evidence="8" key="1">
    <citation type="journal article" date="2014" name="Int. J. Syst. Evol. Microbiol.">
        <title>Complete genome sequence of Corynebacterium casei LMG S-19264T (=DSM 44701T), isolated from a smear-ripened cheese.</title>
        <authorList>
            <consortium name="US DOE Joint Genome Institute (JGI-PGF)"/>
            <person name="Walter F."/>
            <person name="Albersmeier A."/>
            <person name="Kalinowski J."/>
            <person name="Ruckert C."/>
        </authorList>
    </citation>
    <scope>NUCLEOTIDE SEQUENCE</scope>
    <source>
        <strain evidence="8">JCM 18487</strain>
    </source>
</reference>
<accession>A0A917NM93</accession>
<feature type="transmembrane region" description="Helical" evidence="6">
    <location>
        <begin position="214"/>
        <end position="231"/>
    </location>
</feature>
<evidence type="ECO:0000256" key="2">
    <source>
        <dbReference type="ARBA" id="ARBA00022448"/>
    </source>
</evidence>
<dbReference type="CDD" id="cd17321">
    <property type="entry name" value="MFS_MMR_MDR_like"/>
    <property type="match status" value="1"/>
</dbReference>
<gene>
    <name evidence="8" type="primary">ywoD</name>
    <name evidence="8" type="ORF">GCM10010885_20900</name>
</gene>
<dbReference type="PROSITE" id="PS50850">
    <property type="entry name" value="MFS"/>
    <property type="match status" value="1"/>
</dbReference>
<keyword evidence="2" id="KW-0813">Transport</keyword>
<sequence length="461" mass="49982">MAENPHAQPSPQGQPQRTLLLITIALGVLLNPLNSSMISVALTRLEHAFHLTFTAASWLISTYYLASAIAQPLLGKVADAFGRKAVFIAGLILVAAACACAPFAPTFAWLIVLRLIQAAGTSALYPAGMGIIRDHVGEGQARALALLSVFASGAAAFGPSIGGLVLHWGDWPAIFWINFPFLAAGLALATFILPRDLRRRTPAREAIRQLDLPGVFWFAFGVVFALVFLLSFTSTPAWWAGGLGAVCLGLFFRREHRAAQPFLDPRLFRQNRPLAWVLLQFLVVNIIFYSVFFGVPSYLQEVRGYDARETGLLMLCIAGFGVLVSPLAGRWIERQGVRPPLLLAALCMTAGSLLFLTEEPATQLAWLILNLCILGVSNGFNNVGLQTALFRVTPRTVIGQASGLFQTARYAGTILSTVLLGVLFGNHLSAAELHRLGMVLAALGLVILWMSWRVPARQERT</sequence>
<keyword evidence="9" id="KW-1185">Reference proteome</keyword>
<evidence type="ECO:0000313" key="9">
    <source>
        <dbReference type="Proteomes" id="UP000637695"/>
    </source>
</evidence>
<feature type="transmembrane region" description="Helical" evidence="6">
    <location>
        <begin position="341"/>
        <end position="357"/>
    </location>
</feature>
<evidence type="ECO:0000256" key="3">
    <source>
        <dbReference type="ARBA" id="ARBA00022692"/>
    </source>
</evidence>
<dbReference type="GO" id="GO:0022857">
    <property type="term" value="F:transmembrane transporter activity"/>
    <property type="evidence" value="ECO:0007669"/>
    <property type="project" value="InterPro"/>
</dbReference>
<dbReference type="PANTHER" id="PTHR42718:SF9">
    <property type="entry name" value="MAJOR FACILITATOR SUPERFAMILY MULTIDRUG TRANSPORTER MFSC"/>
    <property type="match status" value="1"/>
</dbReference>
<evidence type="ECO:0000256" key="6">
    <source>
        <dbReference type="SAM" id="Phobius"/>
    </source>
</evidence>
<comment type="subcellular location">
    <subcellularLocation>
        <location evidence="1">Cell membrane</location>
        <topology evidence="1">Multi-pass membrane protein</topology>
    </subcellularLocation>
</comment>
<feature type="domain" description="Major facilitator superfamily (MFS) profile" evidence="7">
    <location>
        <begin position="20"/>
        <end position="459"/>
    </location>
</feature>
<evidence type="ECO:0000256" key="1">
    <source>
        <dbReference type="ARBA" id="ARBA00004651"/>
    </source>
</evidence>
<dbReference type="GO" id="GO:0005886">
    <property type="term" value="C:plasma membrane"/>
    <property type="evidence" value="ECO:0007669"/>
    <property type="project" value="UniProtKB-SubCell"/>
</dbReference>
<feature type="transmembrane region" description="Helical" evidence="6">
    <location>
        <begin position="311"/>
        <end position="329"/>
    </location>
</feature>
<reference evidence="8" key="2">
    <citation type="submission" date="2020-09" db="EMBL/GenBank/DDBJ databases">
        <authorList>
            <person name="Sun Q."/>
            <person name="Ohkuma M."/>
        </authorList>
    </citation>
    <scope>NUCLEOTIDE SEQUENCE</scope>
    <source>
        <strain evidence="8">JCM 18487</strain>
    </source>
</reference>
<evidence type="ECO:0000313" key="8">
    <source>
        <dbReference type="EMBL" id="GGJ11428.1"/>
    </source>
</evidence>
<feature type="transmembrane region" description="Helical" evidence="6">
    <location>
        <begin position="274"/>
        <end position="299"/>
    </location>
</feature>
<feature type="transmembrane region" description="Helical" evidence="6">
    <location>
        <begin position="434"/>
        <end position="452"/>
    </location>
</feature>
<dbReference type="PANTHER" id="PTHR42718">
    <property type="entry name" value="MAJOR FACILITATOR SUPERFAMILY MULTIDRUG TRANSPORTER MFSC"/>
    <property type="match status" value="1"/>
</dbReference>
<evidence type="ECO:0000256" key="5">
    <source>
        <dbReference type="ARBA" id="ARBA00023136"/>
    </source>
</evidence>